<accession>A0AAN7G3K0</accession>
<gene>
    <name evidence="1" type="ORF">RGQ29_000484</name>
</gene>
<evidence type="ECO:0000313" key="1">
    <source>
        <dbReference type="EMBL" id="KAK4606232.1"/>
    </source>
</evidence>
<organism evidence="1 2">
    <name type="scientific">Quercus rubra</name>
    <name type="common">Northern red oak</name>
    <name type="synonym">Quercus borealis</name>
    <dbReference type="NCBI Taxonomy" id="3512"/>
    <lineage>
        <taxon>Eukaryota</taxon>
        <taxon>Viridiplantae</taxon>
        <taxon>Streptophyta</taxon>
        <taxon>Embryophyta</taxon>
        <taxon>Tracheophyta</taxon>
        <taxon>Spermatophyta</taxon>
        <taxon>Magnoliopsida</taxon>
        <taxon>eudicotyledons</taxon>
        <taxon>Gunneridae</taxon>
        <taxon>Pentapetalae</taxon>
        <taxon>rosids</taxon>
        <taxon>fabids</taxon>
        <taxon>Fagales</taxon>
        <taxon>Fagaceae</taxon>
        <taxon>Quercus</taxon>
    </lineage>
</organism>
<proteinExistence type="predicted"/>
<sequence>MADPLQAPSTQNYPLSPLKATKTTLAPCHFKGGSKCFLLKLLKWQCKGRTRKF</sequence>
<dbReference type="EMBL" id="JAXUIC010000001">
    <property type="protein sequence ID" value="KAK4606232.1"/>
    <property type="molecule type" value="Genomic_DNA"/>
</dbReference>
<protein>
    <submittedName>
        <fullName evidence="1">Uncharacterized protein</fullName>
    </submittedName>
</protein>
<evidence type="ECO:0000313" key="2">
    <source>
        <dbReference type="Proteomes" id="UP001324115"/>
    </source>
</evidence>
<name>A0AAN7G3K0_QUERU</name>
<dbReference type="AlphaFoldDB" id="A0AAN7G3K0"/>
<keyword evidence="2" id="KW-1185">Reference proteome</keyword>
<comment type="caution">
    <text evidence="1">The sequence shown here is derived from an EMBL/GenBank/DDBJ whole genome shotgun (WGS) entry which is preliminary data.</text>
</comment>
<reference evidence="1 2" key="1">
    <citation type="journal article" date="2023" name="G3 (Bethesda)">
        <title>A haplotype-resolved chromosome-scale genome for Quercus rubra L. provides insights into the genetics of adaptive traits for red oak species.</title>
        <authorList>
            <person name="Kapoor B."/>
            <person name="Jenkins J."/>
            <person name="Schmutz J."/>
            <person name="Zhebentyayeva T."/>
            <person name="Kuelheim C."/>
            <person name="Coggeshall M."/>
            <person name="Heim C."/>
            <person name="Lasky J.R."/>
            <person name="Leites L."/>
            <person name="Islam-Faridi N."/>
            <person name="Romero-Severson J."/>
            <person name="DeLeo V.L."/>
            <person name="Lucas S.M."/>
            <person name="Lazic D."/>
            <person name="Gailing O."/>
            <person name="Carlson J."/>
            <person name="Staton M."/>
        </authorList>
    </citation>
    <scope>NUCLEOTIDE SEQUENCE [LARGE SCALE GENOMIC DNA]</scope>
    <source>
        <strain evidence="1">Pseudo-F2</strain>
    </source>
</reference>
<dbReference type="Proteomes" id="UP001324115">
    <property type="component" value="Unassembled WGS sequence"/>
</dbReference>